<feature type="region of interest" description="Disordered" evidence="3">
    <location>
        <begin position="57"/>
        <end position="85"/>
    </location>
</feature>
<dbReference type="SUPFAM" id="SSF52058">
    <property type="entry name" value="L domain-like"/>
    <property type="match status" value="2"/>
</dbReference>
<organism evidence="5 6">
    <name type="scientific">Polyrhizophydium stewartii</name>
    <dbReference type="NCBI Taxonomy" id="2732419"/>
    <lineage>
        <taxon>Eukaryota</taxon>
        <taxon>Fungi</taxon>
        <taxon>Fungi incertae sedis</taxon>
        <taxon>Chytridiomycota</taxon>
        <taxon>Chytridiomycota incertae sedis</taxon>
        <taxon>Chytridiomycetes</taxon>
        <taxon>Rhizophydiales</taxon>
        <taxon>Rhizophydiales incertae sedis</taxon>
        <taxon>Polyrhizophydium</taxon>
    </lineage>
</organism>
<evidence type="ECO:0000256" key="2">
    <source>
        <dbReference type="ARBA" id="ARBA00022737"/>
    </source>
</evidence>
<dbReference type="SUPFAM" id="SSF56112">
    <property type="entry name" value="Protein kinase-like (PK-like)"/>
    <property type="match status" value="1"/>
</dbReference>
<dbReference type="PROSITE" id="PS51450">
    <property type="entry name" value="LRR"/>
    <property type="match status" value="8"/>
</dbReference>
<feature type="region of interest" description="Disordered" evidence="3">
    <location>
        <begin position="1"/>
        <end position="31"/>
    </location>
</feature>
<dbReference type="Gene3D" id="1.10.510.10">
    <property type="entry name" value="Transferase(Phosphotransferase) domain 1"/>
    <property type="match status" value="1"/>
</dbReference>
<accession>A0ABR4N2P5</accession>
<dbReference type="InterPro" id="IPR050216">
    <property type="entry name" value="LRR_domain-containing"/>
</dbReference>
<dbReference type="InterPro" id="IPR032675">
    <property type="entry name" value="LRR_dom_sf"/>
</dbReference>
<dbReference type="SMART" id="SM00365">
    <property type="entry name" value="LRR_SD22"/>
    <property type="match status" value="9"/>
</dbReference>
<dbReference type="Pfam" id="PF00560">
    <property type="entry name" value="LRR_1"/>
    <property type="match status" value="2"/>
</dbReference>
<dbReference type="SUPFAM" id="SSF52047">
    <property type="entry name" value="RNI-like"/>
    <property type="match status" value="1"/>
</dbReference>
<feature type="compositionally biased region" description="Basic and acidic residues" evidence="3">
    <location>
        <begin position="1530"/>
        <end position="1539"/>
    </location>
</feature>
<dbReference type="Proteomes" id="UP001527925">
    <property type="component" value="Unassembled WGS sequence"/>
</dbReference>
<dbReference type="EMBL" id="JADGIZ020000041">
    <property type="protein sequence ID" value="KAL2913796.1"/>
    <property type="molecule type" value="Genomic_DNA"/>
</dbReference>
<evidence type="ECO:0000259" key="4">
    <source>
        <dbReference type="PROSITE" id="PS50011"/>
    </source>
</evidence>
<dbReference type="InterPro" id="IPR000719">
    <property type="entry name" value="Prot_kinase_dom"/>
</dbReference>
<dbReference type="InterPro" id="IPR055414">
    <property type="entry name" value="LRR_R13L4/SHOC2-like"/>
</dbReference>
<dbReference type="PANTHER" id="PTHR48051:SF1">
    <property type="entry name" value="RAS SUPPRESSOR PROTEIN 1"/>
    <property type="match status" value="1"/>
</dbReference>
<feature type="region of interest" description="Disordered" evidence="3">
    <location>
        <begin position="1476"/>
        <end position="1539"/>
    </location>
</feature>
<evidence type="ECO:0000256" key="1">
    <source>
        <dbReference type="ARBA" id="ARBA00022614"/>
    </source>
</evidence>
<dbReference type="InterPro" id="IPR003591">
    <property type="entry name" value="Leu-rich_rpt_typical-subtyp"/>
</dbReference>
<dbReference type="Pfam" id="PF13855">
    <property type="entry name" value="LRR_8"/>
    <property type="match status" value="2"/>
</dbReference>
<dbReference type="SMART" id="SM00364">
    <property type="entry name" value="LRR_BAC"/>
    <property type="match status" value="15"/>
</dbReference>
<dbReference type="Pfam" id="PF23598">
    <property type="entry name" value="LRR_14"/>
    <property type="match status" value="4"/>
</dbReference>
<dbReference type="SMART" id="SM00369">
    <property type="entry name" value="LRR_TYP"/>
    <property type="match status" value="21"/>
</dbReference>
<dbReference type="PROSITE" id="PS50011">
    <property type="entry name" value="PROTEIN_KINASE_DOM"/>
    <property type="match status" value="1"/>
</dbReference>
<dbReference type="PRINTS" id="PR00019">
    <property type="entry name" value="LEURICHRPT"/>
</dbReference>
<dbReference type="InterPro" id="IPR011009">
    <property type="entry name" value="Kinase-like_dom_sf"/>
</dbReference>
<dbReference type="Pfam" id="PF07714">
    <property type="entry name" value="PK_Tyr_Ser-Thr"/>
    <property type="match status" value="1"/>
</dbReference>
<comment type="caution">
    <text evidence="5">The sequence shown here is derived from an EMBL/GenBank/DDBJ whole genome shotgun (WGS) entry which is preliminary data.</text>
</comment>
<keyword evidence="6" id="KW-1185">Reference proteome</keyword>
<name>A0ABR4N2P5_9FUNG</name>
<proteinExistence type="predicted"/>
<keyword evidence="2" id="KW-0677">Repeat</keyword>
<keyword evidence="1" id="KW-0433">Leucine-rich repeat</keyword>
<gene>
    <name evidence="5" type="primary">PRP40_17</name>
    <name evidence="5" type="ORF">HK105_206675</name>
</gene>
<reference evidence="5 6" key="1">
    <citation type="submission" date="2023-09" db="EMBL/GenBank/DDBJ databases">
        <title>Pangenome analysis of Batrachochytrium dendrobatidis and related Chytrids.</title>
        <authorList>
            <person name="Yacoub M.N."/>
            <person name="Stajich J.E."/>
            <person name="James T.Y."/>
        </authorList>
    </citation>
    <scope>NUCLEOTIDE SEQUENCE [LARGE SCALE GENOMIC DNA]</scope>
    <source>
        <strain evidence="5 6">JEL0888</strain>
    </source>
</reference>
<dbReference type="InterPro" id="IPR001611">
    <property type="entry name" value="Leu-rich_rpt"/>
</dbReference>
<feature type="compositionally biased region" description="Low complexity" evidence="3">
    <location>
        <begin position="61"/>
        <end position="85"/>
    </location>
</feature>
<sequence length="1539" mass="169402">MPHPSIDTGSSQPSAPHGRRPSTRQPSAVGWLFGQTAETAEASSPLRAFAWPVLGGGGAGADSPSSASPRSTGPAPRSSSLRPSAVAANQLRADLLALCEAAVQSVRSRPFMTTDDIERTITSIVDDCFEMRGRIMDADEKPDERDAPASVTRSVAVEDAQPADAADPILGQVTAALSSGEGQGVLVSVFNELRRTIDPSGADVDPHTLGSVAKTATSFSEFIGMLQTSDISSSKDSKDVTRFLATNGLEIASTVVNVAKAAADFVPIPGLSAAVGMIDRIVKNVQDTRGSPRIVEDFCADLIDVKNIIAPMASQWFSADVRRKCNDLLALLKDAQRVTDQARAGSNSWAALLGNTTAKVEAQVESLRRQLARIKELLCLAIQVDSAMMLMRMAKQLNIIDIKADKMLSILRPRTLFLQHNDFMVAPKRLDSTGAFRVHEAKMDGATFVLKEFLESIKGNEKSIEAEARKWFNANHPNLMQLTGVCLSSDKETGMGPFFAMPFVEYDLESFMNTYPDLDTRDRLKILVRIARGIKYLHNLAPGAPIVHGSLSFRHIRIEADFEKTGRKTEMKLRKVVIVPSVGVVSALNRNEADALLMSPESRLKSAVGFKDGQFVYDFNWDDPENATKLLPKPPRDIYSFGILAGALLSRMTVAEFCESEKTPPQDIDGDLWEVLLNAANTATEHRPEIDKILEHLNQACKTQHELSFLRGTATDIEIICTIFPVWAQDGNITFSSNDPKGDLVYVYDPQTQRSTQTWRLEWNSRHALTSLQCDISGEISDEIGNLTHLRELWLDSNQFEGEIPRSIGRIRGLQSLRLNNNKLTGSVPVTLCQLTELRELDLSDNSITSLPSMISDLVNLRMLDLSDCLLTEIPEEVFMLENLEILLLNGKDNNGEPLGPLKVLPPSIGKLSKLRRLSLAYHVITAIPPEIGQLRRLTSLNMERNEIKELPDEIGNLRLLTKLYLEKNQIKKLPEAIGNLESLEILYLSDNQLTALPDTIGSLTHLDLLGLMNNQIETLPASLGNLSRLTYLDLDNNMIKKLPDEFCDLKRLKKIFLTSNQLEELPESFGNLAALKNLELPGNQLKTLPDSLSRLSRLRVLNLENNPLEELPDDFGNFPKMFLLKLGGTQLRALPDSIGKMTKLAVFHANFCNIEEVPASIEDMSSLEMIMLSGNPIKSFPEGFSKLSDINLIDLDSSQISTVPDWISQFTDLAYLSLGSLPLTSLPDSIGELSKLESLCKLETLPESIGNLGQLIHLYLNGNQLKELPQTLRKLKKLENIDISYNELQAFPDSIFSMPALRTICCGISEIPDSFGSLDMLRELHLFDNKLTRLPNSITSLTTLETLRVSSNCLSELPDEIGSLSSLKSLDLDHNQLESIPESIGELSELNGLKLTGLHLSNNQLETLPRIFEGLESLATLYLSDNHLTYVHLQEHHLPKIVTIDISTNKFEEDPIPAAIRSRCSVYDAENPYVQNRPADEQDGGGAENDAGAQEAEGGDAEPQEGQDSQPESSGQPAGEEGGEDETAEEHKDADADE</sequence>
<feature type="domain" description="Protein kinase" evidence="4">
    <location>
        <begin position="424"/>
        <end position="708"/>
    </location>
</feature>
<dbReference type="PANTHER" id="PTHR48051">
    <property type="match status" value="1"/>
</dbReference>
<dbReference type="InterPro" id="IPR001245">
    <property type="entry name" value="Ser-Thr/Tyr_kinase_cat_dom"/>
</dbReference>
<evidence type="ECO:0000313" key="6">
    <source>
        <dbReference type="Proteomes" id="UP001527925"/>
    </source>
</evidence>
<dbReference type="Gene3D" id="3.80.10.10">
    <property type="entry name" value="Ribonuclease Inhibitor"/>
    <property type="match status" value="5"/>
</dbReference>
<evidence type="ECO:0000313" key="5">
    <source>
        <dbReference type="EMBL" id="KAL2913796.1"/>
    </source>
</evidence>
<protein>
    <submittedName>
        <fullName evidence="5">U1 snRNP protein</fullName>
    </submittedName>
</protein>
<evidence type="ECO:0000256" key="3">
    <source>
        <dbReference type="SAM" id="MobiDB-lite"/>
    </source>
</evidence>